<sequence length="178" mass="18639">MRRGIRLLMTVATTAVVAVAFKTSLQTGTTTTGQAAIVSSPAPVHESARPTHPTSRNARRSARPTQAPTQPPTHTPTKTPTPTSQSIVVAGSVVQTQYGPVQVEVTARGGRIVDAHTLQHPSGDGQTDRINSYAVPQLNQETMAAQNAHIDTVSGATFTSGGYRQSLQAALDAAHLGR</sequence>
<dbReference type="GO" id="GO:0010181">
    <property type="term" value="F:FMN binding"/>
    <property type="evidence" value="ECO:0007669"/>
    <property type="project" value="InterPro"/>
</dbReference>
<protein>
    <submittedName>
        <fullName evidence="4">Uncharacterized protein with FMN-binding domain</fullName>
    </submittedName>
</protein>
<name>A0A542DSW5_9ACTN</name>
<keyword evidence="5" id="KW-1185">Reference proteome</keyword>
<reference evidence="4 5" key="1">
    <citation type="submission" date="2019-06" db="EMBL/GenBank/DDBJ databases">
        <title>Sequencing the genomes of 1000 actinobacteria strains.</title>
        <authorList>
            <person name="Klenk H.-P."/>
        </authorList>
    </citation>
    <scope>NUCLEOTIDE SEQUENCE [LARGE SCALE GENOMIC DNA]</scope>
    <source>
        <strain evidence="4 5">DSM 17305</strain>
    </source>
</reference>
<dbReference type="Pfam" id="PF04205">
    <property type="entry name" value="FMN_bind"/>
    <property type="match status" value="1"/>
</dbReference>
<feature type="chain" id="PRO_5039538557" evidence="2">
    <location>
        <begin position="21"/>
        <end position="178"/>
    </location>
</feature>
<dbReference type="Proteomes" id="UP000316298">
    <property type="component" value="Unassembled WGS sequence"/>
</dbReference>
<evidence type="ECO:0000313" key="5">
    <source>
        <dbReference type="Proteomes" id="UP000316298"/>
    </source>
</evidence>
<dbReference type="InterPro" id="IPR007329">
    <property type="entry name" value="FMN-bd"/>
</dbReference>
<dbReference type="Gene3D" id="3.90.1010.20">
    <property type="match status" value="1"/>
</dbReference>
<evidence type="ECO:0000313" key="4">
    <source>
        <dbReference type="EMBL" id="TQJ06116.1"/>
    </source>
</evidence>
<evidence type="ECO:0000259" key="3">
    <source>
        <dbReference type="SMART" id="SM00900"/>
    </source>
</evidence>
<keyword evidence="2" id="KW-0732">Signal</keyword>
<feature type="signal peptide" evidence="2">
    <location>
        <begin position="1"/>
        <end position="20"/>
    </location>
</feature>
<dbReference type="GO" id="GO:0016020">
    <property type="term" value="C:membrane"/>
    <property type="evidence" value="ECO:0007669"/>
    <property type="project" value="InterPro"/>
</dbReference>
<organism evidence="4 5">
    <name type="scientific">Kribbella jejuensis</name>
    <dbReference type="NCBI Taxonomy" id="236068"/>
    <lineage>
        <taxon>Bacteria</taxon>
        <taxon>Bacillati</taxon>
        <taxon>Actinomycetota</taxon>
        <taxon>Actinomycetes</taxon>
        <taxon>Propionibacteriales</taxon>
        <taxon>Kribbellaceae</taxon>
        <taxon>Kribbella</taxon>
    </lineage>
</organism>
<dbReference type="SMART" id="SM00900">
    <property type="entry name" value="FMN_bind"/>
    <property type="match status" value="1"/>
</dbReference>
<proteinExistence type="predicted"/>
<gene>
    <name evidence="4" type="ORF">FB475_5769</name>
</gene>
<dbReference type="AlphaFoldDB" id="A0A542DSW5"/>
<feature type="domain" description="FMN-binding" evidence="3">
    <location>
        <begin position="97"/>
        <end position="174"/>
    </location>
</feature>
<evidence type="ECO:0000256" key="1">
    <source>
        <dbReference type="SAM" id="MobiDB-lite"/>
    </source>
</evidence>
<feature type="region of interest" description="Disordered" evidence="1">
    <location>
        <begin position="39"/>
        <end position="84"/>
    </location>
</feature>
<dbReference type="RefSeq" id="WP_238332495.1">
    <property type="nucleotide sequence ID" value="NZ_BAAAKA010000009.1"/>
</dbReference>
<dbReference type="EMBL" id="VFMM01000003">
    <property type="protein sequence ID" value="TQJ06116.1"/>
    <property type="molecule type" value="Genomic_DNA"/>
</dbReference>
<comment type="caution">
    <text evidence="4">The sequence shown here is derived from an EMBL/GenBank/DDBJ whole genome shotgun (WGS) entry which is preliminary data.</text>
</comment>
<accession>A0A542DSW5</accession>
<evidence type="ECO:0000256" key="2">
    <source>
        <dbReference type="SAM" id="SignalP"/>
    </source>
</evidence>